<dbReference type="Proteomes" id="UP000199473">
    <property type="component" value="Unassembled WGS sequence"/>
</dbReference>
<dbReference type="AlphaFoldDB" id="A0A1I3XGY9"/>
<evidence type="ECO:0008006" key="4">
    <source>
        <dbReference type="Google" id="ProtNLM"/>
    </source>
</evidence>
<keyword evidence="1" id="KW-0812">Transmembrane</keyword>
<sequence>MAEFFATGHVADLVLLVLVLEAALLVVWHRRTGRGLAPAAVLGLALPGVALVLALRAALVGAGWPWVAMALTGAFAAHLLDLWLRVRR</sequence>
<accession>A0A1I3XGY9</accession>
<proteinExistence type="predicted"/>
<evidence type="ECO:0000313" key="3">
    <source>
        <dbReference type="Proteomes" id="UP000199473"/>
    </source>
</evidence>
<evidence type="ECO:0000313" key="2">
    <source>
        <dbReference type="EMBL" id="SFK18775.1"/>
    </source>
</evidence>
<feature type="transmembrane region" description="Helical" evidence="1">
    <location>
        <begin position="64"/>
        <end position="84"/>
    </location>
</feature>
<dbReference type="EMBL" id="FOSQ01000001">
    <property type="protein sequence ID" value="SFK18775.1"/>
    <property type="molecule type" value="Genomic_DNA"/>
</dbReference>
<gene>
    <name evidence="2" type="ORF">SAMN02745775_101299</name>
</gene>
<dbReference type="RefSeq" id="WP_092954486.1">
    <property type="nucleotide sequence ID" value="NZ_FOSQ01000001.1"/>
</dbReference>
<reference evidence="2 3" key="1">
    <citation type="submission" date="2016-10" db="EMBL/GenBank/DDBJ databases">
        <authorList>
            <person name="de Groot N.N."/>
        </authorList>
    </citation>
    <scope>NUCLEOTIDE SEQUENCE [LARGE SCALE GENOMIC DNA]</scope>
    <source>
        <strain evidence="2 3">DSM 19981</strain>
    </source>
</reference>
<protein>
    <recommendedName>
        <fullName evidence="4">DUF2568 domain-containing protein</fullName>
    </recommendedName>
</protein>
<feature type="transmembrane region" description="Helical" evidence="1">
    <location>
        <begin position="6"/>
        <end position="28"/>
    </location>
</feature>
<keyword evidence="1" id="KW-0472">Membrane</keyword>
<name>A0A1I3XGY9_9PROT</name>
<keyword evidence="1" id="KW-1133">Transmembrane helix</keyword>
<evidence type="ECO:0000256" key="1">
    <source>
        <dbReference type="SAM" id="Phobius"/>
    </source>
</evidence>
<feature type="transmembrane region" description="Helical" evidence="1">
    <location>
        <begin position="35"/>
        <end position="58"/>
    </location>
</feature>
<organism evidence="2 3">
    <name type="scientific">Falsiroseomonas stagni DSM 19981</name>
    <dbReference type="NCBI Taxonomy" id="1123062"/>
    <lineage>
        <taxon>Bacteria</taxon>
        <taxon>Pseudomonadati</taxon>
        <taxon>Pseudomonadota</taxon>
        <taxon>Alphaproteobacteria</taxon>
        <taxon>Acetobacterales</taxon>
        <taxon>Roseomonadaceae</taxon>
        <taxon>Falsiroseomonas</taxon>
    </lineage>
</organism>
<keyword evidence="3" id="KW-1185">Reference proteome</keyword>